<evidence type="ECO:0000313" key="2">
    <source>
        <dbReference type="EMBL" id="CAF0904962.1"/>
    </source>
</evidence>
<evidence type="ECO:0000313" key="4">
    <source>
        <dbReference type="EMBL" id="CAF1199705.1"/>
    </source>
</evidence>
<reference evidence="3" key="1">
    <citation type="submission" date="2021-02" db="EMBL/GenBank/DDBJ databases">
        <authorList>
            <person name="Nowell W R."/>
        </authorList>
    </citation>
    <scope>NUCLEOTIDE SEQUENCE</scope>
</reference>
<name>A0A814RCP9_9BILA</name>
<dbReference type="EMBL" id="CAJOBE010001226">
    <property type="protein sequence ID" value="CAF3725508.1"/>
    <property type="molecule type" value="Genomic_DNA"/>
</dbReference>
<dbReference type="InterPro" id="IPR007138">
    <property type="entry name" value="ABM_dom"/>
</dbReference>
<dbReference type="Pfam" id="PF03992">
    <property type="entry name" value="ABM"/>
    <property type="match status" value="1"/>
</dbReference>
<evidence type="ECO:0000313" key="9">
    <source>
        <dbReference type="EMBL" id="CAF3725508.1"/>
    </source>
</evidence>
<dbReference type="EMBL" id="CAJNOL010001952">
    <property type="protein sequence ID" value="CAF1441630.1"/>
    <property type="molecule type" value="Genomic_DNA"/>
</dbReference>
<dbReference type="EMBL" id="CAJNOO010001307">
    <property type="protein sequence ID" value="CAF1132188.1"/>
    <property type="molecule type" value="Genomic_DNA"/>
</dbReference>
<evidence type="ECO:0000259" key="1">
    <source>
        <dbReference type="PROSITE" id="PS51725"/>
    </source>
</evidence>
<dbReference type="Proteomes" id="UP000663870">
    <property type="component" value="Unassembled WGS sequence"/>
</dbReference>
<evidence type="ECO:0000313" key="7">
    <source>
        <dbReference type="EMBL" id="CAF3665473.1"/>
    </source>
</evidence>
<organism evidence="3 11">
    <name type="scientific">Rotaria sordida</name>
    <dbReference type="NCBI Taxonomy" id="392033"/>
    <lineage>
        <taxon>Eukaryota</taxon>
        <taxon>Metazoa</taxon>
        <taxon>Spiralia</taxon>
        <taxon>Gnathifera</taxon>
        <taxon>Rotifera</taxon>
        <taxon>Eurotatoria</taxon>
        <taxon>Bdelloidea</taxon>
        <taxon>Philodinida</taxon>
        <taxon>Philodinidae</taxon>
        <taxon>Rotaria</taxon>
    </lineage>
</organism>
<protein>
    <recommendedName>
        <fullName evidence="1">ABM domain-containing protein</fullName>
    </recommendedName>
</protein>
<dbReference type="PANTHER" id="PTHR33336:SF15">
    <property type="entry name" value="ABM DOMAIN-CONTAINING PROTEIN"/>
    <property type="match status" value="1"/>
</dbReference>
<dbReference type="Proteomes" id="UP000663889">
    <property type="component" value="Unassembled WGS sequence"/>
</dbReference>
<dbReference type="GO" id="GO:0003824">
    <property type="term" value="F:catalytic activity"/>
    <property type="evidence" value="ECO:0007669"/>
    <property type="project" value="TreeGrafter"/>
</dbReference>
<dbReference type="PROSITE" id="PS51725">
    <property type="entry name" value="ABM"/>
    <property type="match status" value="1"/>
</dbReference>
<evidence type="ECO:0000313" key="10">
    <source>
        <dbReference type="Proteomes" id="UP000663870"/>
    </source>
</evidence>
<comment type="caution">
    <text evidence="3">The sequence shown here is derived from an EMBL/GenBank/DDBJ whole genome shotgun (WGS) entry which is preliminary data.</text>
</comment>
<evidence type="ECO:0000313" key="11">
    <source>
        <dbReference type="Proteomes" id="UP000663882"/>
    </source>
</evidence>
<dbReference type="Proteomes" id="UP000663836">
    <property type="component" value="Unassembled WGS sequence"/>
</dbReference>
<dbReference type="EMBL" id="CAJNOT010002141">
    <property type="protein sequence ID" value="CAF1288018.1"/>
    <property type="molecule type" value="Genomic_DNA"/>
</dbReference>
<proteinExistence type="predicted"/>
<dbReference type="Proteomes" id="UP000663882">
    <property type="component" value="Unassembled WGS sequence"/>
</dbReference>
<keyword evidence="10" id="KW-1185">Reference proteome</keyword>
<dbReference type="OrthoDB" id="10001709at2759"/>
<evidence type="ECO:0000313" key="5">
    <source>
        <dbReference type="EMBL" id="CAF1288018.1"/>
    </source>
</evidence>
<dbReference type="InterPro" id="IPR011008">
    <property type="entry name" value="Dimeric_a/b-barrel"/>
</dbReference>
<dbReference type="SUPFAM" id="SSF54909">
    <property type="entry name" value="Dimeric alpha+beta barrel"/>
    <property type="match status" value="1"/>
</dbReference>
<accession>A0A814RCP9</accession>
<evidence type="ECO:0000313" key="3">
    <source>
        <dbReference type="EMBL" id="CAF1132188.1"/>
    </source>
</evidence>
<feature type="domain" description="ABM" evidence="1">
    <location>
        <begin position="9"/>
        <end position="98"/>
    </location>
</feature>
<dbReference type="Gene3D" id="3.30.70.100">
    <property type="match status" value="1"/>
</dbReference>
<gene>
    <name evidence="9" type="ORF">FNK824_LOCUS10751</name>
    <name evidence="7" type="ORF">JBS370_LOCUS7182</name>
    <name evidence="6" type="ORF">JXQ802_LOCUS37038</name>
    <name evidence="8" type="ORF">OTI717_LOCUS13385</name>
    <name evidence="2" type="ORF">PYM288_LOCUS9717</name>
    <name evidence="3" type="ORF">RFH988_LOCUS20929</name>
    <name evidence="4" type="ORF">SEV965_LOCUS21072</name>
    <name evidence="5" type="ORF">ZHD862_LOCUS27292</name>
</gene>
<evidence type="ECO:0000313" key="8">
    <source>
        <dbReference type="EMBL" id="CAF3714093.1"/>
    </source>
</evidence>
<dbReference type="Proteomes" id="UP000663874">
    <property type="component" value="Unassembled WGS sequence"/>
</dbReference>
<dbReference type="EMBL" id="CAJOAX010001421">
    <property type="protein sequence ID" value="CAF3714093.1"/>
    <property type="molecule type" value="Genomic_DNA"/>
</dbReference>
<dbReference type="EMBL" id="CAJNOH010000145">
    <property type="protein sequence ID" value="CAF0904962.1"/>
    <property type="molecule type" value="Genomic_DNA"/>
</dbReference>
<dbReference type="EMBL" id="CAJOBD010000420">
    <property type="protein sequence ID" value="CAF3665473.1"/>
    <property type="molecule type" value="Genomic_DNA"/>
</dbReference>
<dbReference type="Proteomes" id="UP000663854">
    <property type="component" value="Unassembled WGS sequence"/>
</dbReference>
<evidence type="ECO:0000313" key="6">
    <source>
        <dbReference type="EMBL" id="CAF1441630.1"/>
    </source>
</evidence>
<dbReference type="AlphaFoldDB" id="A0A814RCP9"/>
<dbReference type="InterPro" id="IPR050744">
    <property type="entry name" value="AI-2_Isomerase_LsrG"/>
</dbReference>
<dbReference type="Proteomes" id="UP000663823">
    <property type="component" value="Unassembled WGS sequence"/>
</dbReference>
<dbReference type="EMBL" id="CAJNOU010001407">
    <property type="protein sequence ID" value="CAF1199705.1"/>
    <property type="molecule type" value="Genomic_DNA"/>
</dbReference>
<dbReference type="PANTHER" id="PTHR33336">
    <property type="entry name" value="QUINOL MONOOXYGENASE YGIN-RELATED"/>
    <property type="match status" value="1"/>
</dbReference>
<sequence length="102" mass="11764">MTNTRKDIIYVVVDLWPIADKAQDAKKILYDTIAEAKKERTCLKYELCENVNDPSQITLLQAWSTEQALDQHLTSEVINKATAELRQLLSKPTEIRRYKNIG</sequence>
<dbReference type="Proteomes" id="UP000663864">
    <property type="component" value="Unassembled WGS sequence"/>
</dbReference>